<dbReference type="EMBL" id="GBBL01002501">
    <property type="protein sequence ID" value="JAC24819.1"/>
    <property type="molecule type" value="mRNA"/>
</dbReference>
<feature type="signal peptide" evidence="1">
    <location>
        <begin position="1"/>
        <end position="19"/>
    </location>
</feature>
<evidence type="ECO:0000256" key="1">
    <source>
        <dbReference type="SAM" id="SignalP"/>
    </source>
</evidence>
<proteinExistence type="evidence at transcript level"/>
<accession>A0A023FTP5</accession>
<protein>
    <submittedName>
        <fullName evidence="2">Putative secreted protein</fullName>
    </submittedName>
</protein>
<organism evidence="2">
    <name type="scientific">Amblyomma parvum</name>
    <name type="common">South American tick</name>
    <dbReference type="NCBI Taxonomy" id="251391"/>
    <lineage>
        <taxon>Eukaryota</taxon>
        <taxon>Metazoa</taxon>
        <taxon>Ecdysozoa</taxon>
        <taxon>Arthropoda</taxon>
        <taxon>Chelicerata</taxon>
        <taxon>Arachnida</taxon>
        <taxon>Acari</taxon>
        <taxon>Parasitiformes</taxon>
        <taxon>Ixodida</taxon>
        <taxon>Ixodoidea</taxon>
        <taxon>Ixodidae</taxon>
        <taxon>Amblyomminae</taxon>
        <taxon>Amblyomma</taxon>
    </lineage>
</organism>
<feature type="chain" id="PRO_5001515542" evidence="1">
    <location>
        <begin position="20"/>
        <end position="82"/>
    </location>
</feature>
<sequence length="82" mass="9524">MTLCFVIALFPLFAIASWGDSVTKEQFLQRMEQSKAYWSMSRNYEDLKDGQKKVCISTSATQNTQGHTDIVWLQQYKFDECS</sequence>
<dbReference type="AlphaFoldDB" id="A0A023FTP5"/>
<name>A0A023FTP5_AMBPA</name>
<reference evidence="2" key="1">
    <citation type="submission" date="2014-03" db="EMBL/GenBank/DDBJ databases">
        <title>The sialotranscriptome of Amblyomma triste, Amblyomma parvum and Amblyomma cajennense ticks, uncovered by 454-based RNA-seq.</title>
        <authorList>
            <person name="Garcia G.R."/>
            <person name="Gardinassi L.G."/>
            <person name="Ribeiro J.M."/>
            <person name="Anatrielo E."/>
            <person name="Ferreira B.R."/>
            <person name="Moreira H.N."/>
            <person name="Mafra C."/>
            <person name="Olegario M.M."/>
            <person name="Szabo P.J."/>
            <person name="Miranda-Santos I.K."/>
            <person name="Maruyama S.R."/>
        </authorList>
    </citation>
    <scope>NUCLEOTIDE SEQUENCE</scope>
    <source>
        <strain evidence="2">Araguapaz</strain>
        <tissue evidence="2">Salivary glands</tissue>
    </source>
</reference>
<keyword evidence="1" id="KW-0732">Signal</keyword>
<evidence type="ECO:0000313" key="2">
    <source>
        <dbReference type="EMBL" id="JAC24819.1"/>
    </source>
</evidence>